<dbReference type="AlphaFoldDB" id="B2T999"/>
<dbReference type="KEGG" id="bpy:Bphyt_6706"/>
<dbReference type="InterPro" id="IPR041698">
    <property type="entry name" value="Methyltransf_25"/>
</dbReference>
<protein>
    <submittedName>
        <fullName evidence="2">Methyltransferase type 11</fullName>
    </submittedName>
</protein>
<accession>B2T999</accession>
<sequence length="492" mass="55819">MLSFSHGRILKSIQELTSGANRWPEDFRPEVDFLRQFGDATLAIDGAPPPEGKNQVGFIGRDPASGRSFANVFGTLPARKGKTKYKVVCFFTGDNEYAEHAARLRSTLERFGVDHEFKEINSMGAWELNCAYKAKFILECWGNSDVPVVWIDADATIEANPSLFQSVNADFGVHKWHGKTNDEQGWQFASGTLYFGKSENARKLLEQWILRCEADPATWDQEHLCSAWCDVSSVISLKTVWLPRSYLQISDAREFVSPVIKHWQASRVSKADGRALNVSARTYTEDGIQDRLKNRLWRTVEEGFWIAEGTRHIKPEIGTDFPEGFDVRAALRKSIGDKFPVLEVGCGVGRIASLFDKNEYLGVDINPNAIAQARRSLPGHNLRITDHGLQYPDAPAALIYTVLLHVSDEAIGPLLSEVVKRRERVIIAELMDTRWRRDGSPPVFNRNAEDYILIMAKLGFTFSAYEKYAYERYENQGRPQDTRITFLRFDRL</sequence>
<dbReference type="GO" id="GO:0008168">
    <property type="term" value="F:methyltransferase activity"/>
    <property type="evidence" value="ECO:0007669"/>
    <property type="project" value="UniProtKB-KW"/>
</dbReference>
<dbReference type="SUPFAM" id="SSF53335">
    <property type="entry name" value="S-adenosyl-L-methionine-dependent methyltransferases"/>
    <property type="match status" value="1"/>
</dbReference>
<evidence type="ECO:0000313" key="2">
    <source>
        <dbReference type="EMBL" id="ACD21001.1"/>
    </source>
</evidence>
<dbReference type="SUPFAM" id="SSF53448">
    <property type="entry name" value="Nucleotide-diphospho-sugar transferases"/>
    <property type="match status" value="1"/>
</dbReference>
<proteinExistence type="predicted"/>
<evidence type="ECO:0000313" key="3">
    <source>
        <dbReference type="Proteomes" id="UP000001739"/>
    </source>
</evidence>
<dbReference type="HOGENOM" id="CLU_553988_0_0_4"/>
<evidence type="ECO:0000259" key="1">
    <source>
        <dbReference type="Pfam" id="PF13649"/>
    </source>
</evidence>
<dbReference type="Proteomes" id="UP000001739">
    <property type="component" value="Chromosome 2"/>
</dbReference>
<dbReference type="Pfam" id="PF13649">
    <property type="entry name" value="Methyltransf_25"/>
    <property type="match status" value="1"/>
</dbReference>
<dbReference type="InterPro" id="IPR029063">
    <property type="entry name" value="SAM-dependent_MTases_sf"/>
</dbReference>
<feature type="domain" description="Methyltransferase" evidence="1">
    <location>
        <begin position="341"/>
        <end position="419"/>
    </location>
</feature>
<dbReference type="eggNOG" id="COG0500">
    <property type="taxonomic scope" value="Bacteria"/>
</dbReference>
<dbReference type="OrthoDB" id="9800454at2"/>
<keyword evidence="2" id="KW-0489">Methyltransferase</keyword>
<dbReference type="EMBL" id="CP001053">
    <property type="protein sequence ID" value="ACD21001.1"/>
    <property type="molecule type" value="Genomic_DNA"/>
</dbReference>
<gene>
    <name evidence="2" type="ordered locus">Bphyt_6706</name>
</gene>
<dbReference type="InterPro" id="IPR029044">
    <property type="entry name" value="Nucleotide-diphossugar_trans"/>
</dbReference>
<dbReference type="Gene3D" id="3.40.50.150">
    <property type="entry name" value="Vaccinia Virus protein VP39"/>
    <property type="match status" value="1"/>
</dbReference>
<keyword evidence="2" id="KW-0808">Transferase</keyword>
<dbReference type="CDD" id="cd02440">
    <property type="entry name" value="AdoMet_MTases"/>
    <property type="match status" value="1"/>
</dbReference>
<dbReference type="GO" id="GO:0032259">
    <property type="term" value="P:methylation"/>
    <property type="evidence" value="ECO:0007669"/>
    <property type="project" value="UniProtKB-KW"/>
</dbReference>
<dbReference type="STRING" id="398527.Bphyt_6706"/>
<name>B2T999_PARPJ</name>
<reference evidence="2 3" key="1">
    <citation type="journal article" date="2011" name="J. Bacteriol.">
        <title>Complete genome sequence of the plant growth-promoting endophyte Burkholderia phytofirmans strain PsJN.</title>
        <authorList>
            <person name="Weilharter A."/>
            <person name="Mitter B."/>
            <person name="Shin M.V."/>
            <person name="Chain P.S."/>
            <person name="Nowak J."/>
            <person name="Sessitsch A."/>
        </authorList>
    </citation>
    <scope>NUCLEOTIDE SEQUENCE [LARGE SCALE GENOMIC DNA]</scope>
    <source>
        <strain evidence="3">DSM 17436 / LMG 22146 / PsJN</strain>
    </source>
</reference>
<organism evidence="2 3">
    <name type="scientific">Paraburkholderia phytofirmans (strain DSM 17436 / LMG 22146 / PsJN)</name>
    <name type="common">Burkholderia phytofirmans</name>
    <dbReference type="NCBI Taxonomy" id="398527"/>
    <lineage>
        <taxon>Bacteria</taxon>
        <taxon>Pseudomonadati</taxon>
        <taxon>Pseudomonadota</taxon>
        <taxon>Betaproteobacteria</taxon>
        <taxon>Burkholderiales</taxon>
        <taxon>Burkholderiaceae</taxon>
        <taxon>Paraburkholderia</taxon>
    </lineage>
</organism>